<dbReference type="AlphaFoldDB" id="M2B0D9"/>
<sequence>MTPMTTMNSTANNEVSTERLVAGLMRPEAYPDPVDGPVVVHETHISFVFLAGDFAYKIKKPIKTEFLDYTTREKRRHFCEEELRLDRRFSDDLYVAVVPVTLADEGIKVQGEGEAIEFAVQMNRFPETALLSQQIEQGKLTRGKVLQLAETIAEFHQDAIACYSGIAQKWPTFLTQNIRQIFETLDEELDDDSSRAVNVLRDWTNKFFAENLQRLTNRINGGFIRACHGDLHAENIIDWQGKLRPFDGIEFNDHLRWIDVLSDAAFLAMDLSARGHLDLSRLFLNAYLERTGDYRSLSLLRFFLVYRALVRALTASMSDDNEGVQKQLDLACRFTLRESPRLWITHGVSGSGKSTVSEAIVQRHDAIRLRSDVERKRMFGLSVTDRPGPNEVLEVYGDDASDETYRRLADQAAAILSNGYSVIVDATFLKRAQRNQFVDLATRSGVPFAILNCHSDPQTLRQRVIDRCEGNQDASDADPTVLEHQLACHEPLSDSERAWVVDVPDVVQLVEML</sequence>
<dbReference type="InterPro" id="IPR027417">
    <property type="entry name" value="P-loop_NTPase"/>
</dbReference>
<dbReference type="PANTHER" id="PTHR43883">
    <property type="entry name" value="SLR0207 PROTEIN"/>
    <property type="match status" value="1"/>
</dbReference>
<name>M2B0D9_9BACT</name>
<dbReference type="EMBL" id="ANMO01000047">
    <property type="protein sequence ID" value="EMB18382.1"/>
    <property type="molecule type" value="Genomic_DNA"/>
</dbReference>
<comment type="caution">
    <text evidence="1">The sequence shown here is derived from an EMBL/GenBank/DDBJ whole genome shotgun (WGS) entry which is preliminary data.</text>
</comment>
<organism evidence="1 2">
    <name type="scientific">Rhodopirellula europaea 6C</name>
    <dbReference type="NCBI Taxonomy" id="1263867"/>
    <lineage>
        <taxon>Bacteria</taxon>
        <taxon>Pseudomonadati</taxon>
        <taxon>Planctomycetota</taxon>
        <taxon>Planctomycetia</taxon>
        <taxon>Pirellulales</taxon>
        <taxon>Pirellulaceae</taxon>
        <taxon>Rhodopirellula</taxon>
    </lineage>
</organism>
<evidence type="ECO:0008006" key="3">
    <source>
        <dbReference type="Google" id="ProtNLM"/>
    </source>
</evidence>
<evidence type="ECO:0000313" key="2">
    <source>
        <dbReference type="Proteomes" id="UP000011529"/>
    </source>
</evidence>
<dbReference type="SUPFAM" id="SSF52540">
    <property type="entry name" value="P-loop containing nucleoside triphosphate hydrolases"/>
    <property type="match status" value="1"/>
</dbReference>
<protein>
    <recommendedName>
        <fullName evidence="3">Uma3</fullName>
    </recommendedName>
</protein>
<dbReference type="Gene3D" id="3.40.50.300">
    <property type="entry name" value="P-loop containing nucleotide triphosphate hydrolases"/>
    <property type="match status" value="1"/>
</dbReference>
<dbReference type="Proteomes" id="UP000011529">
    <property type="component" value="Unassembled WGS sequence"/>
</dbReference>
<accession>M2B0D9</accession>
<reference evidence="1" key="1">
    <citation type="submission" date="2012-11" db="EMBL/GenBank/DDBJ databases">
        <title>Permanent draft genomes of Rhodopirellula europaea strain SH398 and 6C.</title>
        <authorList>
            <person name="Richter M."/>
            <person name="Richter-Heitmann T."/>
            <person name="Frank C."/>
            <person name="Harder J."/>
            <person name="Glockner F.O."/>
        </authorList>
    </citation>
    <scope>NUCLEOTIDE SEQUENCE</scope>
    <source>
        <strain evidence="1">6C</strain>
    </source>
</reference>
<evidence type="ECO:0000313" key="1">
    <source>
        <dbReference type="EMBL" id="EMB18382.1"/>
    </source>
</evidence>
<gene>
    <name evidence="1" type="ORF">RE6C_00893</name>
</gene>
<dbReference type="Gene3D" id="3.90.1200.10">
    <property type="match status" value="1"/>
</dbReference>
<dbReference type="Pfam" id="PF13671">
    <property type="entry name" value="AAA_33"/>
    <property type="match status" value="1"/>
</dbReference>
<dbReference type="PATRIC" id="fig|1263867.3.peg.951"/>
<dbReference type="SUPFAM" id="SSF56112">
    <property type="entry name" value="Protein kinase-like (PK-like)"/>
    <property type="match status" value="1"/>
</dbReference>
<dbReference type="InterPro" id="IPR011009">
    <property type="entry name" value="Kinase-like_dom_sf"/>
</dbReference>
<proteinExistence type="predicted"/>
<dbReference type="PANTHER" id="PTHR43883:SF1">
    <property type="entry name" value="GLUCONOKINASE"/>
    <property type="match status" value="1"/>
</dbReference>
<keyword evidence="2" id="KW-1185">Reference proteome</keyword>
<dbReference type="InterPro" id="IPR052732">
    <property type="entry name" value="Cell-binding_unc_protein"/>
</dbReference>
<reference evidence="1" key="2">
    <citation type="journal article" date="2013" name="Mar. Genomics">
        <title>Expression of sulfatases in Rhodopirellula baltica and the diversity of sulfatases in the genus Rhodopirellula.</title>
        <authorList>
            <person name="Wegner C.E."/>
            <person name="Richter-Heitmann T."/>
            <person name="Klindworth A."/>
            <person name="Klockow C."/>
            <person name="Richter M."/>
            <person name="Achstetter T."/>
            <person name="Glockner F.O."/>
            <person name="Harder J."/>
        </authorList>
    </citation>
    <scope>NUCLEOTIDE SEQUENCE [LARGE SCALE GENOMIC DNA]</scope>
    <source>
        <strain evidence="1">6C</strain>
    </source>
</reference>